<protein>
    <recommendedName>
        <fullName evidence="3">WG repeat protein</fullName>
    </recommendedName>
</protein>
<dbReference type="STRING" id="713588.SAMN05421789_103196"/>
<evidence type="ECO:0000313" key="1">
    <source>
        <dbReference type="EMBL" id="SIS60822.1"/>
    </source>
</evidence>
<accession>A0A1N7KGU8</accession>
<keyword evidence="2" id="KW-1185">Reference proteome</keyword>
<dbReference type="AlphaFoldDB" id="A0A1N7KGU8"/>
<evidence type="ECO:0000313" key="2">
    <source>
        <dbReference type="Proteomes" id="UP000185839"/>
    </source>
</evidence>
<dbReference type="Proteomes" id="UP000185839">
    <property type="component" value="Unassembled WGS sequence"/>
</dbReference>
<evidence type="ECO:0008006" key="3">
    <source>
        <dbReference type="Google" id="ProtNLM"/>
    </source>
</evidence>
<dbReference type="EMBL" id="FTOI01000003">
    <property type="protein sequence ID" value="SIS60822.1"/>
    <property type="molecule type" value="Genomic_DNA"/>
</dbReference>
<organism evidence="1 2">
    <name type="scientific">Kaistella chaponensis</name>
    <dbReference type="NCBI Taxonomy" id="713588"/>
    <lineage>
        <taxon>Bacteria</taxon>
        <taxon>Pseudomonadati</taxon>
        <taxon>Bacteroidota</taxon>
        <taxon>Flavobacteriia</taxon>
        <taxon>Flavobacteriales</taxon>
        <taxon>Weeksellaceae</taxon>
        <taxon>Chryseobacterium group</taxon>
        <taxon>Kaistella</taxon>
    </lineage>
</organism>
<name>A0A1N7KGU8_9FLAO</name>
<sequence>MDYNKDTIFPTYSKSNFVYVNLKTKDTLFNKKFKEAYPFVKNSALIFDEKTNSYNIIDRNGDFKFKEGTLQKILETNHPYKSVIRFLKFEDNSQQIFLYDLYESKIVNEYIKPNICAESVPPPVIEKLTNGKYSLILDNGKKVTYDFIKALNSYGYIVKKNNLFGAIDYKTGKVIIPILYNNYAEINTSQIIALKKGNIWYYYGFTLLKSKYLFSIFFPQDEFDKRFGIYKNQKGYNILFKDHSTLPQEFDWISDNGILAKKNHNFYFIQFNSKNIIPYYKN</sequence>
<reference evidence="2" key="1">
    <citation type="submission" date="2017-01" db="EMBL/GenBank/DDBJ databases">
        <authorList>
            <person name="Varghese N."/>
            <person name="Submissions S."/>
        </authorList>
    </citation>
    <scope>NUCLEOTIDE SEQUENCE [LARGE SCALE GENOMIC DNA]</scope>
    <source>
        <strain evidence="2">DSM 23145</strain>
    </source>
</reference>
<gene>
    <name evidence="1" type="ORF">SAMN05421789_103196</name>
</gene>
<proteinExistence type="predicted"/>